<organism evidence="2 3">
    <name type="scientific">Mycena metata</name>
    <dbReference type="NCBI Taxonomy" id="1033252"/>
    <lineage>
        <taxon>Eukaryota</taxon>
        <taxon>Fungi</taxon>
        <taxon>Dikarya</taxon>
        <taxon>Basidiomycota</taxon>
        <taxon>Agaricomycotina</taxon>
        <taxon>Agaricomycetes</taxon>
        <taxon>Agaricomycetidae</taxon>
        <taxon>Agaricales</taxon>
        <taxon>Marasmiineae</taxon>
        <taxon>Mycenaceae</taxon>
        <taxon>Mycena</taxon>
    </lineage>
</organism>
<gene>
    <name evidence="2" type="ORF">B0H16DRAFT_1717734</name>
</gene>
<evidence type="ECO:0000256" key="1">
    <source>
        <dbReference type="SAM" id="MobiDB-lite"/>
    </source>
</evidence>
<dbReference type="Proteomes" id="UP001215598">
    <property type="component" value="Unassembled WGS sequence"/>
</dbReference>
<name>A0AAD7JHW0_9AGAR</name>
<keyword evidence="3" id="KW-1185">Reference proteome</keyword>
<evidence type="ECO:0000313" key="2">
    <source>
        <dbReference type="EMBL" id="KAJ7765183.1"/>
    </source>
</evidence>
<accession>A0AAD7JHW0</accession>
<sequence>MNFALPANQPLPTVPAAPVVQPDDDDAAIAAATAAHWREVYLRNHHRPCQYAAPDSAFAARMASVRAGTDPETSDVGDPCDALLYPHIEGETLKYLWACSNPVPTIQPMGTGSRRDVLDDGYLKQRQAAEKKRN</sequence>
<comment type="caution">
    <text evidence="2">The sequence shown here is derived from an EMBL/GenBank/DDBJ whole genome shotgun (WGS) entry which is preliminary data.</text>
</comment>
<dbReference type="EMBL" id="JARKIB010000026">
    <property type="protein sequence ID" value="KAJ7765183.1"/>
    <property type="molecule type" value="Genomic_DNA"/>
</dbReference>
<feature type="region of interest" description="Disordered" evidence="1">
    <location>
        <begin position="1"/>
        <end position="20"/>
    </location>
</feature>
<protein>
    <submittedName>
        <fullName evidence="2">Uncharacterized protein</fullName>
    </submittedName>
</protein>
<evidence type="ECO:0000313" key="3">
    <source>
        <dbReference type="Proteomes" id="UP001215598"/>
    </source>
</evidence>
<dbReference type="AlphaFoldDB" id="A0AAD7JHW0"/>
<reference evidence="2" key="1">
    <citation type="submission" date="2023-03" db="EMBL/GenBank/DDBJ databases">
        <title>Massive genome expansion in bonnet fungi (Mycena s.s.) driven by repeated elements and novel gene families across ecological guilds.</title>
        <authorList>
            <consortium name="Lawrence Berkeley National Laboratory"/>
            <person name="Harder C.B."/>
            <person name="Miyauchi S."/>
            <person name="Viragh M."/>
            <person name="Kuo A."/>
            <person name="Thoen E."/>
            <person name="Andreopoulos B."/>
            <person name="Lu D."/>
            <person name="Skrede I."/>
            <person name="Drula E."/>
            <person name="Henrissat B."/>
            <person name="Morin E."/>
            <person name="Kohler A."/>
            <person name="Barry K."/>
            <person name="LaButti K."/>
            <person name="Morin E."/>
            <person name="Salamov A."/>
            <person name="Lipzen A."/>
            <person name="Mereny Z."/>
            <person name="Hegedus B."/>
            <person name="Baldrian P."/>
            <person name="Stursova M."/>
            <person name="Weitz H."/>
            <person name="Taylor A."/>
            <person name="Grigoriev I.V."/>
            <person name="Nagy L.G."/>
            <person name="Martin F."/>
            <person name="Kauserud H."/>
        </authorList>
    </citation>
    <scope>NUCLEOTIDE SEQUENCE</scope>
    <source>
        <strain evidence="2">CBHHK182m</strain>
    </source>
</reference>
<proteinExistence type="predicted"/>